<comment type="subcellular location">
    <subcellularLocation>
        <location evidence="1">Nucleus</location>
    </subcellularLocation>
</comment>
<dbReference type="GO" id="GO:0006805">
    <property type="term" value="P:xenobiotic metabolic process"/>
    <property type="evidence" value="ECO:0007669"/>
    <property type="project" value="InterPro"/>
</dbReference>
<dbReference type="PROSITE" id="PS50112">
    <property type="entry name" value="PAS"/>
    <property type="match status" value="1"/>
</dbReference>
<name>A0A9Q0DUE6_9TELE</name>
<protein>
    <recommendedName>
        <fullName evidence="11">Aryl hydrocarbon receptor repressor</fullName>
    </recommendedName>
</protein>
<dbReference type="GO" id="GO:0005634">
    <property type="term" value="C:nucleus"/>
    <property type="evidence" value="ECO:0007669"/>
    <property type="project" value="UniProtKB-SubCell"/>
</dbReference>
<gene>
    <name evidence="9" type="ORF">NHX12_003884</name>
</gene>
<evidence type="ECO:0000256" key="6">
    <source>
        <dbReference type="SAM" id="MobiDB-lite"/>
    </source>
</evidence>
<evidence type="ECO:0000256" key="4">
    <source>
        <dbReference type="ARBA" id="ARBA00023163"/>
    </source>
</evidence>
<evidence type="ECO:0000256" key="5">
    <source>
        <dbReference type="ARBA" id="ARBA00023242"/>
    </source>
</evidence>
<dbReference type="Gene3D" id="4.10.280.10">
    <property type="entry name" value="Helix-loop-helix DNA-binding domain"/>
    <property type="match status" value="1"/>
</dbReference>
<dbReference type="SMART" id="SM00091">
    <property type="entry name" value="PAS"/>
    <property type="match status" value="1"/>
</dbReference>
<keyword evidence="10" id="KW-1185">Reference proteome</keyword>
<dbReference type="Gene3D" id="3.30.450.20">
    <property type="entry name" value="PAS domain"/>
    <property type="match status" value="1"/>
</dbReference>
<evidence type="ECO:0000256" key="2">
    <source>
        <dbReference type="ARBA" id="ARBA00023015"/>
    </source>
</evidence>
<dbReference type="InterPro" id="IPR036638">
    <property type="entry name" value="HLH_DNA-bd_sf"/>
</dbReference>
<organism evidence="9 10">
    <name type="scientific">Muraenolepis orangiensis</name>
    <name type="common">Patagonian moray cod</name>
    <dbReference type="NCBI Taxonomy" id="630683"/>
    <lineage>
        <taxon>Eukaryota</taxon>
        <taxon>Metazoa</taxon>
        <taxon>Chordata</taxon>
        <taxon>Craniata</taxon>
        <taxon>Vertebrata</taxon>
        <taxon>Euteleostomi</taxon>
        <taxon>Actinopterygii</taxon>
        <taxon>Neopterygii</taxon>
        <taxon>Teleostei</taxon>
        <taxon>Neoteleostei</taxon>
        <taxon>Acanthomorphata</taxon>
        <taxon>Zeiogadaria</taxon>
        <taxon>Gadariae</taxon>
        <taxon>Gadiformes</taxon>
        <taxon>Muraenolepidoidei</taxon>
        <taxon>Muraenolepididae</taxon>
        <taxon>Muraenolepis</taxon>
    </lineage>
</organism>
<dbReference type="GO" id="GO:0000976">
    <property type="term" value="F:transcription cis-regulatory region binding"/>
    <property type="evidence" value="ECO:0007669"/>
    <property type="project" value="TreeGrafter"/>
</dbReference>
<dbReference type="PROSITE" id="PS50888">
    <property type="entry name" value="BHLH"/>
    <property type="match status" value="1"/>
</dbReference>
<dbReference type="Proteomes" id="UP001148018">
    <property type="component" value="Unassembled WGS sequence"/>
</dbReference>
<evidence type="ECO:0000259" key="8">
    <source>
        <dbReference type="PROSITE" id="PS50888"/>
    </source>
</evidence>
<dbReference type="CDD" id="cd19696">
    <property type="entry name" value="bHLH-PAS_AhR_like"/>
    <property type="match status" value="1"/>
</dbReference>
<feature type="compositionally biased region" description="Basic and acidic residues" evidence="6">
    <location>
        <begin position="440"/>
        <end position="464"/>
    </location>
</feature>
<feature type="region of interest" description="Disordered" evidence="6">
    <location>
        <begin position="599"/>
        <end position="659"/>
    </location>
</feature>
<dbReference type="SUPFAM" id="SSF47459">
    <property type="entry name" value="HLH, helix-loop-helix DNA-binding domain"/>
    <property type="match status" value="1"/>
</dbReference>
<accession>A0A9Q0DUE6</accession>
<keyword evidence="4" id="KW-0804">Transcription</keyword>
<dbReference type="PANTHER" id="PTHR10649:SF3">
    <property type="entry name" value="ARYL HYDROCARBON RECEPTOR REPRESSOR"/>
    <property type="match status" value="1"/>
</dbReference>
<dbReference type="InterPro" id="IPR039091">
    <property type="entry name" value="AHR/AHRR"/>
</dbReference>
<feature type="region of interest" description="Disordered" evidence="6">
    <location>
        <begin position="473"/>
        <end position="492"/>
    </location>
</feature>
<dbReference type="FunFam" id="4.10.280.10:FF:000041">
    <property type="entry name" value="aryl hydrocarbon receptor repressor"/>
    <property type="match status" value="1"/>
</dbReference>
<dbReference type="InterPro" id="IPR000014">
    <property type="entry name" value="PAS"/>
</dbReference>
<dbReference type="GO" id="GO:0004879">
    <property type="term" value="F:nuclear receptor activity"/>
    <property type="evidence" value="ECO:0007669"/>
    <property type="project" value="TreeGrafter"/>
</dbReference>
<dbReference type="OrthoDB" id="7788762at2759"/>
<feature type="region of interest" description="Disordered" evidence="6">
    <location>
        <begin position="310"/>
        <end position="330"/>
    </location>
</feature>
<evidence type="ECO:0000313" key="10">
    <source>
        <dbReference type="Proteomes" id="UP001148018"/>
    </source>
</evidence>
<dbReference type="GO" id="GO:0046983">
    <property type="term" value="F:protein dimerization activity"/>
    <property type="evidence" value="ECO:0007669"/>
    <property type="project" value="InterPro"/>
</dbReference>
<dbReference type="PANTHER" id="PTHR10649">
    <property type="entry name" value="ARYL HYDROCARBON RECEPTOR"/>
    <property type="match status" value="1"/>
</dbReference>
<dbReference type="Pfam" id="PF00010">
    <property type="entry name" value="HLH"/>
    <property type="match status" value="1"/>
</dbReference>
<proteinExistence type="predicted"/>
<feature type="domain" description="PAS" evidence="7">
    <location>
        <begin position="132"/>
        <end position="195"/>
    </location>
</feature>
<dbReference type="EMBL" id="JANIIK010000111">
    <property type="protein sequence ID" value="KAJ3594577.1"/>
    <property type="molecule type" value="Genomic_DNA"/>
</dbReference>
<evidence type="ECO:0000313" key="9">
    <source>
        <dbReference type="EMBL" id="KAJ3594577.1"/>
    </source>
</evidence>
<dbReference type="FunFam" id="3.30.450.20:FF:000035">
    <property type="entry name" value="Aryl hydrocarbon receptor"/>
    <property type="match status" value="1"/>
</dbReference>
<sequence length="659" mass="72370">MNCISVHGCSVDPLYCAVTVRKPSATSVKTNPSKRHRERLNSELDRLASMLPFSPEVISKLDKLSVLRLAVSYLRVKSFFQVISVNRVIVACNTQAAIQEKPSQGHLSECPPSDVSQCPPVHVSQCPLSDLLLECLTGFSLVITSDGLIFYASASIVDYLGFHQTDVLHQNVFDYIHLEERQEFSRQLHWSMSPSSSLQQTAEPGPAGEEYLVGSLFSAKEPDGVPLELTPFLTRCFMARVRCLLDSTSGFLSMQFQGSLRFLQGQKRRTESGALLPPQLALFCVVVPLVPPSASELRLKGMAVRSKVKGSAVTADQRSEKKPHPSRGSCDSSDFLLFNWDGSSLSRGDPCHRYGAWSPLSKEPALRYRTDGFYPQDEPLNFCLSSAGPRAPENPLSYWDSARSQPGSARKQQATGGYHLGQQGRYLSPNQGRHGACRQEGGRPYEGLPDHTEERYGREEEGRGMEGYAGLVQPEATIKTEKDSDSESPGGRRLYADVWEKHHYVSSSVYPEHPHHQVKTEADFYDHFTTCQKAKGGHGDSGVSPPPPHKSLYATAMSRLSARSLYSNKSLASFGTQRALSDPFSAAGPSGGGADCLGGSGYGRRVSEEDELDYQEVRGGGAPQAIKREPLDSPPPWAEGQNRFPGCLGNKPSQYLYMQ</sequence>
<keyword evidence="3" id="KW-0238">DNA-binding</keyword>
<dbReference type="CDD" id="cd00130">
    <property type="entry name" value="PAS"/>
    <property type="match status" value="1"/>
</dbReference>
<keyword evidence="2" id="KW-0805">Transcription regulation</keyword>
<comment type="caution">
    <text evidence="9">The sequence shown here is derived from an EMBL/GenBank/DDBJ whole genome shotgun (WGS) entry which is preliminary data.</text>
</comment>
<dbReference type="GO" id="GO:0034751">
    <property type="term" value="C:aryl hydrocarbon receptor complex"/>
    <property type="evidence" value="ECO:0007669"/>
    <property type="project" value="TreeGrafter"/>
</dbReference>
<evidence type="ECO:0000256" key="3">
    <source>
        <dbReference type="ARBA" id="ARBA00023125"/>
    </source>
</evidence>
<dbReference type="AlphaFoldDB" id="A0A9Q0DUE6"/>
<feature type="domain" description="BHLH" evidence="8">
    <location>
        <begin position="24"/>
        <end position="77"/>
    </location>
</feature>
<dbReference type="Pfam" id="PF00989">
    <property type="entry name" value="PAS"/>
    <property type="match status" value="1"/>
</dbReference>
<reference evidence="9" key="1">
    <citation type="submission" date="2022-07" db="EMBL/GenBank/DDBJ databases">
        <title>Chromosome-level genome of Muraenolepis orangiensis.</title>
        <authorList>
            <person name="Kim J."/>
        </authorList>
    </citation>
    <scope>NUCLEOTIDE SEQUENCE</scope>
    <source>
        <strain evidence="9">KU_S4_2022</strain>
        <tissue evidence="9">Muscle</tissue>
    </source>
</reference>
<feature type="region of interest" description="Disordered" evidence="6">
    <location>
        <begin position="420"/>
        <end position="465"/>
    </location>
</feature>
<evidence type="ECO:0008006" key="11">
    <source>
        <dbReference type="Google" id="ProtNLM"/>
    </source>
</evidence>
<dbReference type="SUPFAM" id="SSF55785">
    <property type="entry name" value="PYP-like sensor domain (PAS domain)"/>
    <property type="match status" value="1"/>
</dbReference>
<evidence type="ECO:0000259" key="7">
    <source>
        <dbReference type="PROSITE" id="PS50112"/>
    </source>
</evidence>
<keyword evidence="5" id="KW-0539">Nucleus</keyword>
<dbReference type="InterPro" id="IPR011598">
    <property type="entry name" value="bHLH_dom"/>
</dbReference>
<dbReference type="SMART" id="SM00353">
    <property type="entry name" value="HLH"/>
    <property type="match status" value="1"/>
</dbReference>
<dbReference type="InterPro" id="IPR035965">
    <property type="entry name" value="PAS-like_dom_sf"/>
</dbReference>
<dbReference type="InterPro" id="IPR013767">
    <property type="entry name" value="PAS_fold"/>
</dbReference>
<evidence type="ECO:0000256" key="1">
    <source>
        <dbReference type="ARBA" id="ARBA00004123"/>
    </source>
</evidence>